<dbReference type="Gene3D" id="3.40.30.10">
    <property type="entry name" value="Glutaredoxin"/>
    <property type="match status" value="1"/>
</dbReference>
<evidence type="ECO:0000313" key="2">
    <source>
        <dbReference type="Proteomes" id="UP000594791"/>
    </source>
</evidence>
<gene>
    <name evidence="1" type="ORF">I6G77_24700</name>
</gene>
<organism evidence="1 2">
    <name type="scientific">Bacillus tropicus</name>
    <dbReference type="NCBI Taxonomy" id="2026188"/>
    <lineage>
        <taxon>Bacteria</taxon>
        <taxon>Bacillati</taxon>
        <taxon>Bacillota</taxon>
        <taxon>Bacilli</taxon>
        <taxon>Bacillales</taxon>
        <taxon>Bacillaceae</taxon>
        <taxon>Bacillus</taxon>
        <taxon>Bacillus cereus group</taxon>
    </lineage>
</organism>
<dbReference type="InterPro" id="IPR036249">
    <property type="entry name" value="Thioredoxin-like_sf"/>
</dbReference>
<dbReference type="Proteomes" id="UP000594791">
    <property type="component" value="Chromosome"/>
</dbReference>
<reference evidence="1 2" key="1">
    <citation type="submission" date="2020-12" db="EMBL/GenBank/DDBJ databases">
        <title>FDA dAtabase for Regulatory Grade micrObial Sequences (FDA-ARGOS): Supporting development and validation of Infectious Disease Dx tests.</title>
        <authorList>
            <person name="Nelson B."/>
            <person name="Plummer A."/>
            <person name="Tallon L."/>
            <person name="Sadzewicz L."/>
            <person name="Zhao X."/>
            <person name="Boylan J."/>
            <person name="Ott S."/>
            <person name="Bowen H."/>
            <person name="Vavikolanu K."/>
            <person name="Mehta A."/>
            <person name="Aluvathingal J."/>
            <person name="Nadendla S."/>
            <person name="Myers T."/>
            <person name="Yan Y."/>
            <person name="Sichtig H."/>
        </authorList>
    </citation>
    <scope>NUCLEOTIDE SEQUENCE [LARGE SCALE GENOMIC DNA]</scope>
    <source>
        <strain evidence="1 2">FDAARGOS_920</strain>
    </source>
</reference>
<dbReference type="EMBL" id="CP065739">
    <property type="protein sequence ID" value="QPR77137.1"/>
    <property type="molecule type" value="Genomic_DNA"/>
</dbReference>
<proteinExistence type="predicted"/>
<dbReference type="SUPFAM" id="SSF52833">
    <property type="entry name" value="Thioredoxin-like"/>
    <property type="match status" value="1"/>
</dbReference>
<keyword evidence="2" id="KW-1185">Reference proteome</keyword>
<sequence length="119" mass="13747">MATILLGACSENKPTKQNKEQKNGNNRCKNCVDAKEWLQENSIPFIMKDVADEGNLQQFRKYNESIIPVLIIKDYKQKTETKVISFNSKSYEKMLKQKNNTKYATFSILGITQEYTLSI</sequence>
<evidence type="ECO:0008006" key="3">
    <source>
        <dbReference type="Google" id="ProtNLM"/>
    </source>
</evidence>
<accession>A0A7T2V568</accession>
<evidence type="ECO:0000313" key="1">
    <source>
        <dbReference type="EMBL" id="QPR77137.1"/>
    </source>
</evidence>
<name>A0A7T2V568_9BACI</name>
<protein>
    <recommendedName>
        <fullName evidence="3">Glutaredoxin</fullName>
    </recommendedName>
</protein>
<dbReference type="RefSeq" id="WP_042515662.1">
    <property type="nucleotide sequence ID" value="NZ_CP065739.1"/>
</dbReference>